<dbReference type="EMBL" id="JAMLDX010000004">
    <property type="protein sequence ID" value="MCP3730258.1"/>
    <property type="molecule type" value="Genomic_DNA"/>
</dbReference>
<keyword evidence="6" id="KW-0769">Symport</keyword>
<evidence type="ECO:0000256" key="7">
    <source>
        <dbReference type="ARBA" id="ARBA00022989"/>
    </source>
</evidence>
<dbReference type="Pfam" id="PF06379">
    <property type="entry name" value="RhaT"/>
    <property type="match status" value="1"/>
</dbReference>
<keyword evidence="11" id="KW-1185">Reference proteome</keyword>
<keyword evidence="4" id="KW-0762">Sugar transport</keyword>
<keyword evidence="5 9" id="KW-0812">Transmembrane</keyword>
<dbReference type="GO" id="GO:0015153">
    <property type="term" value="F:rhamnose transmembrane transporter activity"/>
    <property type="evidence" value="ECO:0007669"/>
    <property type="project" value="InterPro"/>
</dbReference>
<feature type="transmembrane region" description="Helical" evidence="9">
    <location>
        <begin position="37"/>
        <end position="53"/>
    </location>
</feature>
<feature type="transmembrane region" description="Helical" evidence="9">
    <location>
        <begin position="263"/>
        <end position="287"/>
    </location>
</feature>
<feature type="transmembrane region" description="Helical" evidence="9">
    <location>
        <begin position="332"/>
        <end position="355"/>
    </location>
</feature>
<comment type="caution">
    <text evidence="10">The sequence shown here is derived from an EMBL/GenBank/DDBJ whole genome shotgun (WGS) entry which is preliminary data.</text>
</comment>
<organism evidence="10 11">
    <name type="scientific">Sphingomonas tagetis</name>
    <dbReference type="NCBI Taxonomy" id="2949092"/>
    <lineage>
        <taxon>Bacteria</taxon>
        <taxon>Pseudomonadati</taxon>
        <taxon>Pseudomonadota</taxon>
        <taxon>Alphaproteobacteria</taxon>
        <taxon>Sphingomonadales</taxon>
        <taxon>Sphingomonadaceae</taxon>
        <taxon>Sphingomonas</taxon>
    </lineage>
</organism>
<evidence type="ECO:0000256" key="3">
    <source>
        <dbReference type="ARBA" id="ARBA00022519"/>
    </source>
</evidence>
<evidence type="ECO:0000256" key="8">
    <source>
        <dbReference type="ARBA" id="ARBA00023136"/>
    </source>
</evidence>
<evidence type="ECO:0000256" key="1">
    <source>
        <dbReference type="ARBA" id="ARBA00022448"/>
    </source>
</evidence>
<keyword evidence="8 9" id="KW-0472">Membrane</keyword>
<evidence type="ECO:0000313" key="11">
    <source>
        <dbReference type="Proteomes" id="UP001139451"/>
    </source>
</evidence>
<evidence type="ECO:0000256" key="6">
    <source>
        <dbReference type="ARBA" id="ARBA00022847"/>
    </source>
</evidence>
<sequence length="358" mass="38167">MTGGNPALGVVFHWIGGFCSASFYVPYKRIKLWSWEIFWLTGGIFSWLIAPWIFASLNTNNLLGVLAATPGDTLFWCWFWGAMWGFGGLTFGLTMRYLGLSLGMAVALGLTTVIGTLGPPIFRGTIGEIASTGSGQITLLGIVITLIGIVVVARAGSAKEADLAGGKSEGVAEFNLRKGLLIAIFSGVMSGCFAWGLDAGQPIRDLTLAAGTGVLSQGLPVLCVVLLGGLTTNLIWCTYLIVRNRSAGEFVGRVRGDAADHPRAPLLVNYLLAALGGTLWYCQFFFYTMGESQMGRFGFSSWTLHMASIILFSTLWGFALKEWKDASGRTRWLVCSGITMLVGATVVIGVGNMLAAGS</sequence>
<evidence type="ECO:0000256" key="9">
    <source>
        <dbReference type="SAM" id="Phobius"/>
    </source>
</evidence>
<evidence type="ECO:0000256" key="5">
    <source>
        <dbReference type="ARBA" id="ARBA00022692"/>
    </source>
</evidence>
<feature type="transmembrane region" description="Helical" evidence="9">
    <location>
        <begin position="179"/>
        <end position="197"/>
    </location>
</feature>
<reference evidence="10" key="1">
    <citation type="submission" date="2022-05" db="EMBL/GenBank/DDBJ databases">
        <title>Sphingomonas sp. strain MG17 Genome sequencing and assembly.</title>
        <authorList>
            <person name="Kim I."/>
        </authorList>
    </citation>
    <scope>NUCLEOTIDE SEQUENCE</scope>
    <source>
        <strain evidence="10">MG17</strain>
    </source>
</reference>
<name>A0A9X2KP40_9SPHN</name>
<feature type="transmembrane region" description="Helical" evidence="9">
    <location>
        <begin position="73"/>
        <end position="91"/>
    </location>
</feature>
<dbReference type="NCBIfam" id="NF010024">
    <property type="entry name" value="PRK13499.1-4"/>
    <property type="match status" value="1"/>
</dbReference>
<feature type="transmembrane region" description="Helical" evidence="9">
    <location>
        <begin position="6"/>
        <end position="25"/>
    </location>
</feature>
<feature type="transmembrane region" description="Helical" evidence="9">
    <location>
        <begin position="137"/>
        <end position="158"/>
    </location>
</feature>
<dbReference type="GO" id="GO:0016020">
    <property type="term" value="C:membrane"/>
    <property type="evidence" value="ECO:0007669"/>
    <property type="project" value="InterPro"/>
</dbReference>
<dbReference type="Proteomes" id="UP001139451">
    <property type="component" value="Unassembled WGS sequence"/>
</dbReference>
<dbReference type="RefSeq" id="WP_254292369.1">
    <property type="nucleotide sequence ID" value="NZ_JAMLDX010000004.1"/>
</dbReference>
<dbReference type="AlphaFoldDB" id="A0A9X2KP40"/>
<accession>A0A9X2KP40</accession>
<evidence type="ECO:0000256" key="4">
    <source>
        <dbReference type="ARBA" id="ARBA00022597"/>
    </source>
</evidence>
<evidence type="ECO:0000256" key="2">
    <source>
        <dbReference type="ARBA" id="ARBA00022475"/>
    </source>
</evidence>
<feature type="transmembrane region" description="Helical" evidence="9">
    <location>
        <begin position="217"/>
        <end position="242"/>
    </location>
</feature>
<keyword evidence="3" id="KW-0997">Cell inner membrane</keyword>
<protein>
    <submittedName>
        <fullName evidence="10">L-rhamnose/proton symporter RhaT</fullName>
    </submittedName>
</protein>
<evidence type="ECO:0000313" key="10">
    <source>
        <dbReference type="EMBL" id="MCP3730258.1"/>
    </source>
</evidence>
<keyword evidence="7 9" id="KW-1133">Transmembrane helix</keyword>
<dbReference type="GO" id="GO:0015293">
    <property type="term" value="F:symporter activity"/>
    <property type="evidence" value="ECO:0007669"/>
    <property type="project" value="UniProtKB-KW"/>
</dbReference>
<keyword evidence="1" id="KW-0813">Transport</keyword>
<gene>
    <name evidence="10" type="primary">rhaT</name>
    <name evidence="10" type="ORF">M9978_07430</name>
</gene>
<feature type="transmembrane region" description="Helical" evidence="9">
    <location>
        <begin position="98"/>
        <end position="117"/>
    </location>
</feature>
<keyword evidence="2" id="KW-1003">Cell membrane</keyword>
<feature type="transmembrane region" description="Helical" evidence="9">
    <location>
        <begin position="299"/>
        <end position="320"/>
    </location>
</feature>
<proteinExistence type="predicted"/>
<dbReference type="InterPro" id="IPR004673">
    <property type="entry name" value="L-rhamnose-proton_sym_RhaT"/>
</dbReference>